<feature type="domain" description="Glycoside hydrolase family 3 C-terminal" evidence="10">
    <location>
        <begin position="423"/>
        <end position="629"/>
    </location>
</feature>
<evidence type="ECO:0000256" key="2">
    <source>
        <dbReference type="ARBA" id="ARBA00005336"/>
    </source>
</evidence>
<feature type="chain" id="PRO_5039595979" description="beta-glucosidase" evidence="8">
    <location>
        <begin position="22"/>
        <end position="631"/>
    </location>
</feature>
<evidence type="ECO:0000313" key="12">
    <source>
        <dbReference type="Proteomes" id="UP000199182"/>
    </source>
</evidence>
<dbReference type="PRINTS" id="PR00133">
    <property type="entry name" value="GLHYDRLASE3"/>
</dbReference>
<comment type="similarity">
    <text evidence="2 7">Belongs to the glycosyl hydrolase 3 family.</text>
</comment>
<dbReference type="STRING" id="258515.SAMN05192585_12629"/>
<evidence type="ECO:0000256" key="1">
    <source>
        <dbReference type="ARBA" id="ARBA00000448"/>
    </source>
</evidence>
<organism evidence="11 12">
    <name type="scientific">Acetanaerobacterium elongatum</name>
    <dbReference type="NCBI Taxonomy" id="258515"/>
    <lineage>
        <taxon>Bacteria</taxon>
        <taxon>Bacillati</taxon>
        <taxon>Bacillota</taxon>
        <taxon>Clostridia</taxon>
        <taxon>Eubacteriales</taxon>
        <taxon>Oscillospiraceae</taxon>
        <taxon>Acetanaerobacterium</taxon>
    </lineage>
</organism>
<name>A0A1H0D4A7_9FIRM</name>
<keyword evidence="5 7" id="KW-0378">Hydrolase</keyword>
<dbReference type="SUPFAM" id="SSF52279">
    <property type="entry name" value="Beta-D-glucan exohydrolase, C-terminal domain"/>
    <property type="match status" value="1"/>
</dbReference>
<evidence type="ECO:0000256" key="5">
    <source>
        <dbReference type="ARBA" id="ARBA00022801"/>
    </source>
</evidence>
<dbReference type="PANTHER" id="PTHR30620">
    <property type="entry name" value="PERIPLASMIC BETA-GLUCOSIDASE-RELATED"/>
    <property type="match status" value="1"/>
</dbReference>
<dbReference type="Gene3D" id="3.40.50.1700">
    <property type="entry name" value="Glycoside hydrolase family 3 C-terminal domain"/>
    <property type="match status" value="1"/>
</dbReference>
<dbReference type="InterPro" id="IPR036881">
    <property type="entry name" value="Glyco_hydro_3_C_sf"/>
</dbReference>
<dbReference type="Pfam" id="PF01915">
    <property type="entry name" value="Glyco_hydro_3_C"/>
    <property type="match status" value="1"/>
</dbReference>
<dbReference type="AlphaFoldDB" id="A0A1H0D4A7"/>
<dbReference type="Proteomes" id="UP000199182">
    <property type="component" value="Unassembled WGS sequence"/>
</dbReference>
<dbReference type="RefSeq" id="WP_162840397.1">
    <property type="nucleotide sequence ID" value="NZ_FNID01000026.1"/>
</dbReference>
<evidence type="ECO:0000256" key="4">
    <source>
        <dbReference type="ARBA" id="ARBA00022729"/>
    </source>
</evidence>
<dbReference type="InterPro" id="IPR017853">
    <property type="entry name" value="GH"/>
</dbReference>
<feature type="signal peptide" evidence="8">
    <location>
        <begin position="1"/>
        <end position="21"/>
    </location>
</feature>
<dbReference type="PANTHER" id="PTHR30620:SF16">
    <property type="entry name" value="LYSOSOMAL BETA GLUCOSIDASE"/>
    <property type="match status" value="1"/>
</dbReference>
<sequence>MKKSFALLLSVVFCLSLFACSAPNTPDALPSSQTTTESAACETLAASSLPAGDSIEERVDEVMARMTLEDKIGQMVQGEQYAANASEMQKYGLGSVLSGGGSVPGGINTIENWQKTIDGLQKAALSRKTQIPFLYGIDSVHGHNTLYGAVVFPQNVGLGAANDVDLMYKMGCAVAEEMKLTKTLWSFGPCVAVAQDPRWGRTYESLSSNPDIVSALSASYVKGLQEHGVIACAKHFLADGGAQYGTGEGDNLIDRGDCTISEDELMKLHMKPYKAAIDAGAKTVMASFSSFHGVKMHENKHLLTEVLKGQMGFKGFVVSDWEATKGLSGSTIEENYILAVNAGVDMLMEPYDYAKVIKTLTEAVKSGAITEERVNDACRRILTVKMESGIFDDPYQEKLTHEVDKLGSEQYRSLAKTLVEKSLVLLKNEGNVLPLKKGQKVFLTGPALEDIGVQCGGWTITWQGETDAKVGGKLTEGTTILEGFKEYASAYNLELITDKNKAKDADVVVLALGETPYAEFNGDTEDLSITGKLALAGNKDAIGFVKGLNKPTVSLLVTGRNVIISDYMADWDATVACYLPGTEGDGIASVLVGETPFTGKLAMPWYQSVGDIGSKDKKPMFELGYGLTYQK</sequence>
<dbReference type="PROSITE" id="PS00775">
    <property type="entry name" value="GLYCOSYL_HYDROL_F3"/>
    <property type="match status" value="1"/>
</dbReference>
<evidence type="ECO:0000256" key="3">
    <source>
        <dbReference type="ARBA" id="ARBA00012744"/>
    </source>
</evidence>
<dbReference type="Pfam" id="PF00933">
    <property type="entry name" value="Glyco_hydro_3"/>
    <property type="match status" value="1"/>
</dbReference>
<keyword evidence="12" id="KW-1185">Reference proteome</keyword>
<evidence type="ECO:0000313" key="11">
    <source>
        <dbReference type="EMBL" id="SDN64741.1"/>
    </source>
</evidence>
<dbReference type="PROSITE" id="PS51257">
    <property type="entry name" value="PROKAR_LIPOPROTEIN"/>
    <property type="match status" value="1"/>
</dbReference>
<evidence type="ECO:0000256" key="8">
    <source>
        <dbReference type="SAM" id="SignalP"/>
    </source>
</evidence>
<dbReference type="SUPFAM" id="SSF51445">
    <property type="entry name" value="(Trans)glycosidases"/>
    <property type="match status" value="1"/>
</dbReference>
<keyword evidence="6 7" id="KW-0326">Glycosidase</keyword>
<dbReference type="InterPro" id="IPR036962">
    <property type="entry name" value="Glyco_hydro_3_N_sf"/>
</dbReference>
<dbReference type="InterPro" id="IPR001764">
    <property type="entry name" value="Glyco_hydro_3_N"/>
</dbReference>
<dbReference type="InterPro" id="IPR019800">
    <property type="entry name" value="Glyco_hydro_3_AS"/>
</dbReference>
<proteinExistence type="inferred from homology"/>
<feature type="domain" description="Glycoside hydrolase family 3 N-terminal" evidence="9">
    <location>
        <begin position="67"/>
        <end position="384"/>
    </location>
</feature>
<comment type="catalytic activity">
    <reaction evidence="1">
        <text>Hydrolysis of terminal, non-reducing beta-D-glucosyl residues with release of beta-D-glucose.</text>
        <dbReference type="EC" id="3.2.1.21"/>
    </reaction>
</comment>
<gene>
    <name evidence="11" type="ORF">SAMN05192585_12629</name>
</gene>
<dbReference type="InterPro" id="IPR051915">
    <property type="entry name" value="Cellulose_Degrad_GH3"/>
</dbReference>
<dbReference type="GO" id="GO:0008422">
    <property type="term" value="F:beta-glucosidase activity"/>
    <property type="evidence" value="ECO:0007669"/>
    <property type="project" value="UniProtKB-EC"/>
</dbReference>
<accession>A0A1H0D4A7</accession>
<evidence type="ECO:0000259" key="9">
    <source>
        <dbReference type="Pfam" id="PF00933"/>
    </source>
</evidence>
<dbReference type="InterPro" id="IPR002772">
    <property type="entry name" value="Glyco_hydro_3_C"/>
</dbReference>
<reference evidence="11 12" key="1">
    <citation type="submission" date="2016-10" db="EMBL/GenBank/DDBJ databases">
        <authorList>
            <person name="de Groot N.N."/>
        </authorList>
    </citation>
    <scope>NUCLEOTIDE SEQUENCE [LARGE SCALE GENOMIC DNA]</scope>
    <source>
        <strain evidence="11 12">CGMCC 1.5012</strain>
    </source>
</reference>
<dbReference type="EMBL" id="FNID01000026">
    <property type="protein sequence ID" value="SDN64741.1"/>
    <property type="molecule type" value="Genomic_DNA"/>
</dbReference>
<dbReference type="EC" id="3.2.1.21" evidence="3"/>
<evidence type="ECO:0000256" key="6">
    <source>
        <dbReference type="ARBA" id="ARBA00023295"/>
    </source>
</evidence>
<dbReference type="Gene3D" id="3.20.20.300">
    <property type="entry name" value="Glycoside hydrolase, family 3, N-terminal domain"/>
    <property type="match status" value="1"/>
</dbReference>
<keyword evidence="4 8" id="KW-0732">Signal</keyword>
<protein>
    <recommendedName>
        <fullName evidence="3">beta-glucosidase</fullName>
        <ecNumber evidence="3">3.2.1.21</ecNumber>
    </recommendedName>
</protein>
<evidence type="ECO:0000259" key="10">
    <source>
        <dbReference type="Pfam" id="PF01915"/>
    </source>
</evidence>
<dbReference type="GO" id="GO:0009251">
    <property type="term" value="P:glucan catabolic process"/>
    <property type="evidence" value="ECO:0007669"/>
    <property type="project" value="TreeGrafter"/>
</dbReference>
<evidence type="ECO:0000256" key="7">
    <source>
        <dbReference type="RuleBase" id="RU361161"/>
    </source>
</evidence>